<dbReference type="RefSeq" id="WP_249769209.1">
    <property type="nucleotide sequence ID" value="NZ_CP097332.1"/>
</dbReference>
<name>A0ABY4QSS6_9ACTN</name>
<sequence>MNPQFGKFRGTVVDNRDPLLIGRILVSCPAVLGEEPAWAEACLPFMAPNTGLLNLPPVGASVWIEFEAGDSRYPIWAGQRLDASSQWPEAQQISLTGPRGERIDIDERAQTISLTHPNGTSVVVSEAAVRITAPTSVEVTAPVVRVRTAELSVDGTLSAATVVASRGMVSPSYQQRANH</sequence>
<dbReference type="SUPFAM" id="SSF69255">
    <property type="entry name" value="gp5 N-terminal domain-like"/>
    <property type="match status" value="1"/>
</dbReference>
<dbReference type="Pfam" id="PF04717">
    <property type="entry name" value="Phage_base_V"/>
    <property type="match status" value="1"/>
</dbReference>
<accession>A0ABY4QSS6</accession>
<evidence type="ECO:0000259" key="1">
    <source>
        <dbReference type="Pfam" id="PF04717"/>
    </source>
</evidence>
<reference evidence="2" key="1">
    <citation type="journal article" date="2018" name="Int. J. Syst. Evol. Microbiol.">
        <title>Jatrophihabitans telluris sp. nov., isolated from sediment soil of lava forest wetlands and the emended description of the genus Jatrophihabitans.</title>
        <authorList>
            <person name="Lee K.C."/>
            <person name="Suh M.K."/>
            <person name="Eom M.K."/>
            <person name="Kim K.K."/>
            <person name="Kim J.S."/>
            <person name="Kim D.S."/>
            <person name="Ko S.H."/>
            <person name="Shin Y.K."/>
            <person name="Lee J.S."/>
        </authorList>
    </citation>
    <scope>NUCLEOTIDE SEQUENCE</scope>
    <source>
        <strain evidence="2">N237</strain>
    </source>
</reference>
<reference evidence="2" key="2">
    <citation type="submission" date="2022-05" db="EMBL/GenBank/DDBJ databases">
        <authorList>
            <person name="Kim J.-S."/>
            <person name="Lee K."/>
            <person name="Suh M."/>
            <person name="Eom M."/>
            <person name="Kim J.-S."/>
            <person name="Kim D.-S."/>
            <person name="Ko S.-H."/>
            <person name="Shin Y."/>
            <person name="Lee J.-S."/>
        </authorList>
    </citation>
    <scope>NUCLEOTIDE SEQUENCE</scope>
    <source>
        <strain evidence="2">N237</strain>
    </source>
</reference>
<proteinExistence type="predicted"/>
<dbReference type="EMBL" id="CP097332">
    <property type="protein sequence ID" value="UQX86824.1"/>
    <property type="molecule type" value="Genomic_DNA"/>
</dbReference>
<organism evidence="2 3">
    <name type="scientific">Jatrophihabitans telluris</name>
    <dbReference type="NCBI Taxonomy" id="2038343"/>
    <lineage>
        <taxon>Bacteria</taxon>
        <taxon>Bacillati</taxon>
        <taxon>Actinomycetota</taxon>
        <taxon>Actinomycetes</taxon>
        <taxon>Jatrophihabitantales</taxon>
        <taxon>Jatrophihabitantaceae</taxon>
        <taxon>Jatrophihabitans</taxon>
    </lineage>
</organism>
<feature type="domain" description="Gp5/Type VI secretion system Vgr protein OB-fold" evidence="1">
    <location>
        <begin position="9"/>
        <end position="78"/>
    </location>
</feature>
<keyword evidence="3" id="KW-1185">Reference proteome</keyword>
<protein>
    <submittedName>
        <fullName evidence="2">Phage baseplate assembly protein V</fullName>
    </submittedName>
</protein>
<evidence type="ECO:0000313" key="2">
    <source>
        <dbReference type="EMBL" id="UQX86824.1"/>
    </source>
</evidence>
<dbReference type="Proteomes" id="UP001056336">
    <property type="component" value="Chromosome"/>
</dbReference>
<gene>
    <name evidence="2" type="ORF">M6D93_10945</name>
</gene>
<evidence type="ECO:0000313" key="3">
    <source>
        <dbReference type="Proteomes" id="UP001056336"/>
    </source>
</evidence>
<dbReference type="InterPro" id="IPR006531">
    <property type="entry name" value="Gp5/Vgr_OB"/>
</dbReference>